<accession>A0A9P5Q6Q1</accession>
<organism evidence="2 3">
    <name type="scientific">Rhodocollybia butyracea</name>
    <dbReference type="NCBI Taxonomy" id="206335"/>
    <lineage>
        <taxon>Eukaryota</taxon>
        <taxon>Fungi</taxon>
        <taxon>Dikarya</taxon>
        <taxon>Basidiomycota</taxon>
        <taxon>Agaricomycotina</taxon>
        <taxon>Agaricomycetes</taxon>
        <taxon>Agaricomycetidae</taxon>
        <taxon>Agaricales</taxon>
        <taxon>Marasmiineae</taxon>
        <taxon>Omphalotaceae</taxon>
        <taxon>Rhodocollybia</taxon>
    </lineage>
</organism>
<sequence length="994" mass="106805">MGDSIFPTGRTRSQLTLPEGLIELTRSPLKDARLASRNRSKMTMEGLGDKRSPSPMDQPQLKRFKSATESTATHSRHYSDSNILHHRSAPTSKPKSSSSSSNRQQSPALPQKARARSVPAFPSSQEFPLIDIRDIPSSPIRRVPKLRIKPISHLPTSQMLEAIPDAEQEARSTEPATPKTNTLAAPIGTLLSPLTPLPATPRLSKAAETADNRLTSGWGQDLFNTAGPPAIENSVAVKPARGLRSRLPRPTIPVASSSKSKPDAKPIQAPSNEPVTAAPKVSRNAFDVLMAGRPGKKGAKGKGKGKSSVEAETASLKPPTIKGKMKPRTKQIQSNPIPIVVEDEDERLSEPSNNSEAVAYPLETLPTQSSPVDMDVLPPKSSSPLFTPEPEPDGIEDGIMTMDGIEMGEDVKSETIPNGALEEATENLARFTSPLSEVTSAPSPLSCEVVHRKESLEPDTAFEKPSSLFSDVGHGSEFSQPSTLSRKKSSSSLFSEVGLEFEPDAASKKESTGSMDIPMNHSAVEPIPPAPKARKRRQKSSTRSPAVPRATRSASSIASSDERASKKVVGLRKAGKQAVSAVPSEEQALPASSPSLTSQTGPSAAGDESINADRAIFLDSSSELSDLPEGFDDVEMPLKVDSPLSTRKECSMVEPEVVSTNDLEKDGTATEKRRSSRTRNSIGKLAIDESAASFTVAPEQSKTSKGKAKAPSAARTSRIPKTPARSKSMIHDSPTNNTRPGSAPSSPKKPIAKSFTVNYTLNYIPVAPMINPQATALGKLAATNAILHAPPPLWVSKRRPNTSLGFNQDDPDSSMDFDEGHSMDMKVGKKPASSIGIGRPSTMSSMSGSSSSTQASSSKSTASFSHKSVLVLARRRRLVQLCMAEDQLVRSTCKTDSPVSGLGLRAREARKPARIRHWLLSLLVQSRAVETLLRKMTMIWRLRITIFSQMSLPPILMSPCQETRVIWISLSSSLAVARVKGKSMMKWSARGVER</sequence>
<comment type="caution">
    <text evidence="2">The sequence shown here is derived from an EMBL/GenBank/DDBJ whole genome shotgun (WGS) entry which is preliminary data.</text>
</comment>
<gene>
    <name evidence="2" type="ORF">BDP27DRAFT_1043077</name>
</gene>
<keyword evidence="3" id="KW-1185">Reference proteome</keyword>
<reference evidence="2" key="1">
    <citation type="submission" date="2020-11" db="EMBL/GenBank/DDBJ databases">
        <authorList>
            <consortium name="DOE Joint Genome Institute"/>
            <person name="Ahrendt S."/>
            <person name="Riley R."/>
            <person name="Andreopoulos W."/>
            <person name="Labutti K."/>
            <person name="Pangilinan J."/>
            <person name="Ruiz-Duenas F.J."/>
            <person name="Barrasa J.M."/>
            <person name="Sanchez-Garcia M."/>
            <person name="Camarero S."/>
            <person name="Miyauchi S."/>
            <person name="Serrano A."/>
            <person name="Linde D."/>
            <person name="Babiker R."/>
            <person name="Drula E."/>
            <person name="Ayuso-Fernandez I."/>
            <person name="Pacheco R."/>
            <person name="Padilla G."/>
            <person name="Ferreira P."/>
            <person name="Barriuso J."/>
            <person name="Kellner H."/>
            <person name="Castanera R."/>
            <person name="Alfaro M."/>
            <person name="Ramirez L."/>
            <person name="Pisabarro A.G."/>
            <person name="Kuo A."/>
            <person name="Tritt A."/>
            <person name="Lipzen A."/>
            <person name="He G."/>
            <person name="Yan M."/>
            <person name="Ng V."/>
            <person name="Cullen D."/>
            <person name="Martin F."/>
            <person name="Rosso M.-N."/>
            <person name="Henrissat B."/>
            <person name="Hibbett D."/>
            <person name="Martinez A.T."/>
            <person name="Grigoriev I.V."/>
        </authorList>
    </citation>
    <scope>NUCLEOTIDE SEQUENCE</scope>
    <source>
        <strain evidence="2">AH 40177</strain>
    </source>
</reference>
<feature type="region of interest" description="Disordered" evidence="1">
    <location>
        <begin position="292"/>
        <end position="395"/>
    </location>
</feature>
<dbReference type="OrthoDB" id="2384350at2759"/>
<feature type="compositionally biased region" description="Polar residues" evidence="1">
    <location>
        <begin position="733"/>
        <end position="745"/>
    </location>
</feature>
<evidence type="ECO:0000313" key="2">
    <source>
        <dbReference type="EMBL" id="KAF9075643.1"/>
    </source>
</evidence>
<feature type="region of interest" description="Disordered" evidence="1">
    <location>
        <begin position="455"/>
        <end position="612"/>
    </location>
</feature>
<dbReference type="Proteomes" id="UP000772434">
    <property type="component" value="Unassembled WGS sequence"/>
</dbReference>
<proteinExistence type="predicted"/>
<evidence type="ECO:0000313" key="3">
    <source>
        <dbReference type="Proteomes" id="UP000772434"/>
    </source>
</evidence>
<feature type="compositionally biased region" description="Basic and acidic residues" evidence="1">
    <location>
        <begin position="818"/>
        <end position="827"/>
    </location>
</feature>
<feature type="region of interest" description="Disordered" evidence="1">
    <location>
        <begin position="1"/>
        <end position="121"/>
    </location>
</feature>
<dbReference type="AlphaFoldDB" id="A0A9P5Q6Q1"/>
<feature type="compositionally biased region" description="Basic residues" evidence="1">
    <location>
        <begin position="294"/>
        <end position="305"/>
    </location>
</feature>
<feature type="compositionally biased region" description="Low complexity" evidence="1">
    <location>
        <begin position="549"/>
        <end position="559"/>
    </location>
</feature>
<feature type="region of interest" description="Disordered" evidence="1">
    <location>
        <begin position="242"/>
        <end position="280"/>
    </location>
</feature>
<protein>
    <submittedName>
        <fullName evidence="2">Uncharacterized protein</fullName>
    </submittedName>
</protein>
<name>A0A9P5Q6Q1_9AGAR</name>
<feature type="compositionally biased region" description="Low complexity" evidence="1">
    <location>
        <begin position="479"/>
        <end position="495"/>
    </location>
</feature>
<feature type="compositionally biased region" description="Low complexity" evidence="1">
    <location>
        <begin position="841"/>
        <end position="860"/>
    </location>
</feature>
<dbReference type="EMBL" id="JADNRY010000009">
    <property type="protein sequence ID" value="KAF9075643.1"/>
    <property type="molecule type" value="Genomic_DNA"/>
</dbReference>
<feature type="compositionally biased region" description="Basic and acidic residues" evidence="1">
    <location>
        <begin position="662"/>
        <end position="673"/>
    </location>
</feature>
<feature type="compositionally biased region" description="Low complexity" evidence="1">
    <location>
        <begin position="89"/>
        <end position="108"/>
    </location>
</feature>
<feature type="region of interest" description="Disordered" evidence="1">
    <location>
        <begin position="642"/>
        <end position="751"/>
    </location>
</feature>
<feature type="region of interest" description="Disordered" evidence="1">
    <location>
        <begin position="792"/>
        <end position="860"/>
    </location>
</feature>
<feature type="compositionally biased region" description="Polar residues" evidence="1">
    <location>
        <begin position="590"/>
        <end position="602"/>
    </location>
</feature>
<evidence type="ECO:0000256" key="1">
    <source>
        <dbReference type="SAM" id="MobiDB-lite"/>
    </source>
</evidence>